<protein>
    <submittedName>
        <fullName evidence="2">Uncharacterized protein</fullName>
    </submittedName>
</protein>
<dbReference type="Proteomes" id="UP000019197">
    <property type="component" value="Unassembled WGS sequence"/>
</dbReference>
<proteinExistence type="predicted"/>
<keyword evidence="1" id="KW-0812">Transmembrane</keyword>
<accession>W1IPS1</accession>
<evidence type="ECO:0000313" key="2">
    <source>
        <dbReference type="EMBL" id="CDL79626.1"/>
    </source>
</evidence>
<comment type="caution">
    <text evidence="2">The sequence shown here is derived from an EMBL/GenBank/DDBJ whole genome shotgun (WGS) entry which is preliminary data.</text>
</comment>
<sequence>MDKRENVINTCLILLVMDFFIVIYAIVYNLINNSDLINKIQKSLL</sequence>
<evidence type="ECO:0000256" key="1">
    <source>
        <dbReference type="SAM" id="Phobius"/>
    </source>
</evidence>
<feature type="transmembrane region" description="Helical" evidence="1">
    <location>
        <begin position="12"/>
        <end position="31"/>
    </location>
</feature>
<organism evidence="2 3">
    <name type="scientific">Xenorhabdus cabanillasii JM26</name>
    <dbReference type="NCBI Taxonomy" id="1427517"/>
    <lineage>
        <taxon>Bacteria</taxon>
        <taxon>Pseudomonadati</taxon>
        <taxon>Pseudomonadota</taxon>
        <taxon>Gammaproteobacteria</taxon>
        <taxon>Enterobacterales</taxon>
        <taxon>Morganellaceae</taxon>
        <taxon>Xenorhabdus</taxon>
    </lineage>
</organism>
<gene>
    <name evidence="2" type="ORF">XCR1_1180057</name>
</gene>
<reference evidence="2 3" key="1">
    <citation type="submission" date="2013-11" db="EMBL/GenBank/DDBJ databases">
        <title>Draft genome sequence and annotation of the entomopathogenic bacterium, Xenorhabdus cabanillasi strain JM26.</title>
        <authorList>
            <person name="Gualtieri M."/>
            <person name="Ogier J.C."/>
            <person name="Pages S."/>
            <person name="Givaudan A."/>
            <person name="Gaudriault S."/>
        </authorList>
    </citation>
    <scope>NUCLEOTIDE SEQUENCE [LARGE SCALE GENOMIC DNA]</scope>
    <source>
        <strain evidence="2 3">JM26</strain>
    </source>
</reference>
<keyword evidence="1" id="KW-1133">Transmembrane helix</keyword>
<name>W1IPS1_9GAMM</name>
<dbReference type="AlphaFoldDB" id="W1IPS1"/>
<evidence type="ECO:0000313" key="3">
    <source>
        <dbReference type="Proteomes" id="UP000019197"/>
    </source>
</evidence>
<dbReference type="EMBL" id="CBXE010000022">
    <property type="protein sequence ID" value="CDL79626.1"/>
    <property type="molecule type" value="Genomic_DNA"/>
</dbReference>
<keyword evidence="1" id="KW-0472">Membrane</keyword>